<dbReference type="SUPFAM" id="SSF50494">
    <property type="entry name" value="Trypsin-like serine proteases"/>
    <property type="match status" value="1"/>
</dbReference>
<dbReference type="AlphaFoldDB" id="A0ABD2PFC1"/>
<organism evidence="10 11">
    <name type="scientific">Cryptolaemus montrouzieri</name>
    <dbReference type="NCBI Taxonomy" id="559131"/>
    <lineage>
        <taxon>Eukaryota</taxon>
        <taxon>Metazoa</taxon>
        <taxon>Ecdysozoa</taxon>
        <taxon>Arthropoda</taxon>
        <taxon>Hexapoda</taxon>
        <taxon>Insecta</taxon>
        <taxon>Pterygota</taxon>
        <taxon>Neoptera</taxon>
        <taxon>Endopterygota</taxon>
        <taxon>Coleoptera</taxon>
        <taxon>Polyphaga</taxon>
        <taxon>Cucujiformia</taxon>
        <taxon>Coccinelloidea</taxon>
        <taxon>Coccinellidae</taxon>
        <taxon>Scymninae</taxon>
        <taxon>Scymnini</taxon>
        <taxon>Cryptolaemus</taxon>
    </lineage>
</organism>
<dbReference type="Gene3D" id="2.40.10.10">
    <property type="entry name" value="Trypsin-like serine proteases"/>
    <property type="match status" value="1"/>
</dbReference>
<evidence type="ECO:0000259" key="9">
    <source>
        <dbReference type="PROSITE" id="PS50240"/>
    </source>
</evidence>
<protein>
    <recommendedName>
        <fullName evidence="4">Phenoloxidase-activating factor 2</fullName>
    </recommendedName>
    <alternativeName>
        <fullName evidence="5">Prophenoloxidase-activating factor II</fullName>
    </alternativeName>
</protein>
<evidence type="ECO:0000256" key="8">
    <source>
        <dbReference type="SAM" id="SignalP"/>
    </source>
</evidence>
<sequence>MWIQKICFLWLPVFILPILSAEVKEDQDDTIVIEAPAIKNTRRRAKQFLIPGPAFQKNPFFIASPLNNDWNLVQQQLATIGPCFTSKGVLGRCTSFRECYPYFKLPELNNWDTWILGMYDTCSYYTQQGRQMFGVCCTNPIPPGEETSSFPPLPITEPTPSIPPESIKYPLQQVEISYWPPTHPPLPTHSPNNTIPPLPTHPPSPGFPTSPSFPSLPTASTSYRPTWTTRPWTTKPTKKPTNRPVTQPTKPDSGGPASQAECGAKNGYQDQERIVGGHNADLNEWPWIAALFNGGRQFCGGSLIDDIHILSAAHCVAHMSSWDVARLTVRLGDHNIKTSVEVKHIEKKVKRVVRHKGFDGRTLYNDIALLTLDSPVTFTHQVRPICLPSAGNDFAGTTATVIGWGSLRENGPQPSVLQEVNIPIWRNSDCRLKYGHAAPGGIVDHMLCAGQAAMDSCSGDSGGPLMVNTGHKWTQVGIVSWGIGCGKGQYPGVYTRVEKFLPWIYKNLK</sequence>
<feature type="signal peptide" evidence="8">
    <location>
        <begin position="1"/>
        <end position="21"/>
    </location>
</feature>
<dbReference type="Proteomes" id="UP001516400">
    <property type="component" value="Unassembled WGS sequence"/>
</dbReference>
<accession>A0ABD2PFC1</accession>
<name>A0ABD2PFC1_9CUCU</name>
<gene>
    <name evidence="10" type="ORF">HHI36_022902</name>
</gene>
<feature type="region of interest" description="Disordered" evidence="7">
    <location>
        <begin position="146"/>
        <end position="166"/>
    </location>
</feature>
<dbReference type="InterPro" id="IPR043504">
    <property type="entry name" value="Peptidase_S1_PA_chymotrypsin"/>
</dbReference>
<comment type="caution">
    <text evidence="10">The sequence shown here is derived from an EMBL/GenBank/DDBJ whole genome shotgun (WGS) entry which is preliminary data.</text>
</comment>
<dbReference type="InterPro" id="IPR018114">
    <property type="entry name" value="TRYPSIN_HIS"/>
</dbReference>
<proteinExistence type="predicted"/>
<feature type="region of interest" description="Disordered" evidence="7">
    <location>
        <begin position="180"/>
        <end position="264"/>
    </location>
</feature>
<dbReference type="PANTHER" id="PTHR24252">
    <property type="entry name" value="ACROSIN-RELATED"/>
    <property type="match status" value="1"/>
</dbReference>
<evidence type="ECO:0000256" key="6">
    <source>
        <dbReference type="RuleBase" id="RU363034"/>
    </source>
</evidence>
<feature type="compositionally biased region" description="Pro residues" evidence="7">
    <location>
        <begin position="181"/>
        <end position="208"/>
    </location>
</feature>
<comment type="subcellular location">
    <subcellularLocation>
        <location evidence="1">Secreted</location>
    </subcellularLocation>
</comment>
<dbReference type="SMART" id="SM00020">
    <property type="entry name" value="Tryp_SPc"/>
    <property type="match status" value="1"/>
</dbReference>
<keyword evidence="6" id="KW-0645">Protease</keyword>
<dbReference type="InterPro" id="IPR001314">
    <property type="entry name" value="Peptidase_S1A"/>
</dbReference>
<evidence type="ECO:0000313" key="11">
    <source>
        <dbReference type="Proteomes" id="UP001516400"/>
    </source>
</evidence>
<keyword evidence="6" id="KW-0720">Serine protease</keyword>
<dbReference type="CDD" id="cd00190">
    <property type="entry name" value="Tryp_SPc"/>
    <property type="match status" value="1"/>
</dbReference>
<dbReference type="GO" id="GO:0006508">
    <property type="term" value="P:proteolysis"/>
    <property type="evidence" value="ECO:0007669"/>
    <property type="project" value="UniProtKB-KW"/>
</dbReference>
<feature type="compositionally biased region" description="Pro residues" evidence="7">
    <location>
        <begin position="151"/>
        <end position="163"/>
    </location>
</feature>
<evidence type="ECO:0000256" key="4">
    <source>
        <dbReference type="ARBA" id="ARBA00068096"/>
    </source>
</evidence>
<keyword evidence="8" id="KW-0732">Signal</keyword>
<dbReference type="PROSITE" id="PS00134">
    <property type="entry name" value="TRYPSIN_HIS"/>
    <property type="match status" value="1"/>
</dbReference>
<feature type="compositionally biased region" description="Low complexity" evidence="7">
    <location>
        <begin position="209"/>
        <end position="235"/>
    </location>
</feature>
<evidence type="ECO:0000313" key="10">
    <source>
        <dbReference type="EMBL" id="KAL3289479.1"/>
    </source>
</evidence>
<dbReference type="GO" id="GO:0005576">
    <property type="term" value="C:extracellular region"/>
    <property type="evidence" value="ECO:0007669"/>
    <property type="project" value="UniProtKB-SubCell"/>
</dbReference>
<evidence type="ECO:0000256" key="3">
    <source>
        <dbReference type="ARBA" id="ARBA00023157"/>
    </source>
</evidence>
<keyword evidence="3" id="KW-1015">Disulfide bond</keyword>
<keyword evidence="2" id="KW-0964">Secreted</keyword>
<dbReference type="PROSITE" id="PS50240">
    <property type="entry name" value="TRYPSIN_DOM"/>
    <property type="match status" value="1"/>
</dbReference>
<dbReference type="PANTHER" id="PTHR24252:SF10">
    <property type="entry name" value="SERINE PROTEASE 56"/>
    <property type="match status" value="1"/>
</dbReference>
<dbReference type="Pfam" id="PF00089">
    <property type="entry name" value="Trypsin"/>
    <property type="match status" value="1"/>
</dbReference>
<keyword evidence="11" id="KW-1185">Reference proteome</keyword>
<dbReference type="GO" id="GO:0008236">
    <property type="term" value="F:serine-type peptidase activity"/>
    <property type="evidence" value="ECO:0007669"/>
    <property type="project" value="UniProtKB-KW"/>
</dbReference>
<reference evidence="10 11" key="1">
    <citation type="journal article" date="2021" name="BMC Biol.">
        <title>Horizontally acquired antibacterial genes associated with adaptive radiation of ladybird beetles.</title>
        <authorList>
            <person name="Li H.S."/>
            <person name="Tang X.F."/>
            <person name="Huang Y.H."/>
            <person name="Xu Z.Y."/>
            <person name="Chen M.L."/>
            <person name="Du X.Y."/>
            <person name="Qiu B.Y."/>
            <person name="Chen P.T."/>
            <person name="Zhang W."/>
            <person name="Slipinski A."/>
            <person name="Escalona H.E."/>
            <person name="Waterhouse R.M."/>
            <person name="Zwick A."/>
            <person name="Pang H."/>
        </authorList>
    </citation>
    <scope>NUCLEOTIDE SEQUENCE [LARGE SCALE GENOMIC DNA]</scope>
    <source>
        <strain evidence="10">SYSU2018</strain>
    </source>
</reference>
<keyword evidence="6" id="KW-0378">Hydrolase</keyword>
<dbReference type="PROSITE" id="PS00135">
    <property type="entry name" value="TRYPSIN_SER"/>
    <property type="match status" value="1"/>
</dbReference>
<dbReference type="InterPro" id="IPR009003">
    <property type="entry name" value="Peptidase_S1_PA"/>
</dbReference>
<dbReference type="FunFam" id="2.40.10.10:FF:000038">
    <property type="entry name" value="Serine protease"/>
    <property type="match status" value="1"/>
</dbReference>
<evidence type="ECO:0000256" key="5">
    <source>
        <dbReference type="ARBA" id="ARBA00076468"/>
    </source>
</evidence>
<feature type="domain" description="Peptidase S1" evidence="9">
    <location>
        <begin position="274"/>
        <end position="509"/>
    </location>
</feature>
<dbReference type="EMBL" id="JABFTP020000186">
    <property type="protein sequence ID" value="KAL3289479.1"/>
    <property type="molecule type" value="Genomic_DNA"/>
</dbReference>
<dbReference type="InterPro" id="IPR001254">
    <property type="entry name" value="Trypsin_dom"/>
</dbReference>
<evidence type="ECO:0000256" key="2">
    <source>
        <dbReference type="ARBA" id="ARBA00022525"/>
    </source>
</evidence>
<feature type="chain" id="PRO_5044822894" description="Phenoloxidase-activating factor 2" evidence="8">
    <location>
        <begin position="22"/>
        <end position="509"/>
    </location>
</feature>
<evidence type="ECO:0000256" key="7">
    <source>
        <dbReference type="SAM" id="MobiDB-lite"/>
    </source>
</evidence>
<dbReference type="PRINTS" id="PR00722">
    <property type="entry name" value="CHYMOTRYPSIN"/>
</dbReference>
<evidence type="ECO:0000256" key="1">
    <source>
        <dbReference type="ARBA" id="ARBA00004613"/>
    </source>
</evidence>
<dbReference type="InterPro" id="IPR033116">
    <property type="entry name" value="TRYPSIN_SER"/>
</dbReference>